<evidence type="ECO:0000256" key="2">
    <source>
        <dbReference type="SAM" id="SignalP"/>
    </source>
</evidence>
<organism evidence="3 4">
    <name type="scientific">Eleusine coracana subsp. coracana</name>
    <dbReference type="NCBI Taxonomy" id="191504"/>
    <lineage>
        <taxon>Eukaryota</taxon>
        <taxon>Viridiplantae</taxon>
        <taxon>Streptophyta</taxon>
        <taxon>Embryophyta</taxon>
        <taxon>Tracheophyta</taxon>
        <taxon>Spermatophyta</taxon>
        <taxon>Magnoliopsida</taxon>
        <taxon>Liliopsida</taxon>
        <taxon>Poales</taxon>
        <taxon>Poaceae</taxon>
        <taxon>PACMAD clade</taxon>
        <taxon>Chloridoideae</taxon>
        <taxon>Cynodonteae</taxon>
        <taxon>Eleusininae</taxon>
        <taxon>Eleusine</taxon>
    </lineage>
</organism>
<dbReference type="Proteomes" id="UP001054889">
    <property type="component" value="Unassembled WGS sequence"/>
</dbReference>
<proteinExistence type="predicted"/>
<dbReference type="PANTHER" id="PTHR36312:SF1">
    <property type="entry name" value="OS01G0594500 PROTEIN"/>
    <property type="match status" value="1"/>
</dbReference>
<keyword evidence="4" id="KW-1185">Reference proteome</keyword>
<dbReference type="AlphaFoldDB" id="A0AAV5E8F0"/>
<feature type="region of interest" description="Disordered" evidence="1">
    <location>
        <begin position="114"/>
        <end position="141"/>
    </location>
</feature>
<keyword evidence="2" id="KW-0732">Signal</keyword>
<evidence type="ECO:0000313" key="4">
    <source>
        <dbReference type="Proteomes" id="UP001054889"/>
    </source>
</evidence>
<protein>
    <submittedName>
        <fullName evidence="3">Uncharacterized protein</fullName>
    </submittedName>
</protein>
<dbReference type="PANTHER" id="PTHR36312">
    <property type="entry name" value="THIONIN-LIKE PROTEIN 1"/>
    <property type="match status" value="1"/>
</dbReference>
<accession>A0AAV5E8F0</accession>
<gene>
    <name evidence="3" type="primary">gb05690</name>
    <name evidence="3" type="ORF">PR202_gb05690</name>
</gene>
<dbReference type="EMBL" id="BQKI01000073">
    <property type="protein sequence ID" value="GJN18520.1"/>
    <property type="molecule type" value="Genomic_DNA"/>
</dbReference>
<evidence type="ECO:0000256" key="1">
    <source>
        <dbReference type="SAM" id="MobiDB-lite"/>
    </source>
</evidence>
<name>A0AAV5E8F0_ELECO</name>
<feature type="signal peptide" evidence="2">
    <location>
        <begin position="1"/>
        <end position="26"/>
    </location>
</feature>
<evidence type="ECO:0000313" key="3">
    <source>
        <dbReference type="EMBL" id="GJN18520.1"/>
    </source>
</evidence>
<feature type="chain" id="PRO_5043730554" evidence="2">
    <location>
        <begin position="27"/>
        <end position="141"/>
    </location>
</feature>
<comment type="caution">
    <text evidence="3">The sequence shown here is derived from an EMBL/GenBank/DDBJ whole genome shotgun (WGS) entry which is preliminary data.</text>
</comment>
<reference evidence="3" key="1">
    <citation type="journal article" date="2018" name="DNA Res.">
        <title>Multiple hybrid de novo genome assembly of finger millet, an orphan allotetraploid crop.</title>
        <authorList>
            <person name="Hatakeyama M."/>
            <person name="Aluri S."/>
            <person name="Balachadran M.T."/>
            <person name="Sivarajan S.R."/>
            <person name="Patrignani A."/>
            <person name="Gruter S."/>
            <person name="Poveda L."/>
            <person name="Shimizu-Inatsugi R."/>
            <person name="Baeten J."/>
            <person name="Francoijs K.J."/>
            <person name="Nataraja K.N."/>
            <person name="Reddy Y.A.N."/>
            <person name="Phadnis S."/>
            <person name="Ravikumar R.L."/>
            <person name="Schlapbach R."/>
            <person name="Sreeman S.M."/>
            <person name="Shimizu K.K."/>
        </authorList>
    </citation>
    <scope>NUCLEOTIDE SEQUENCE</scope>
</reference>
<dbReference type="InterPro" id="IPR038975">
    <property type="entry name" value="THNL"/>
</dbReference>
<sequence>MGSFGRLVAVLAAAAVALLLAGGAAADCFDYCFKNCVANDKSMTDYCNYACGKTCDPGVLRRHNQQRPLAAGIPIRCQIDCVKRSCTGGFRKDRRGVVACYRGCFDGCKTKTVPRPPLRPTSEPDPDRYDVASPASVPDHP</sequence>
<reference evidence="3" key="2">
    <citation type="submission" date="2021-12" db="EMBL/GenBank/DDBJ databases">
        <title>Resequencing data analysis of finger millet.</title>
        <authorList>
            <person name="Hatakeyama M."/>
            <person name="Aluri S."/>
            <person name="Balachadran M.T."/>
            <person name="Sivarajan S.R."/>
            <person name="Poveda L."/>
            <person name="Shimizu-Inatsugi R."/>
            <person name="Schlapbach R."/>
            <person name="Sreeman S.M."/>
            <person name="Shimizu K.K."/>
        </authorList>
    </citation>
    <scope>NUCLEOTIDE SEQUENCE</scope>
</reference>